<reference evidence="10" key="1">
    <citation type="submission" date="2022-01" db="EMBL/GenBank/DDBJ databases">
        <authorList>
            <person name="King R."/>
        </authorList>
    </citation>
    <scope>NUCLEOTIDE SEQUENCE</scope>
</reference>
<dbReference type="SUPFAM" id="SSF69572">
    <property type="entry name" value="Activating enzymes of the ubiquitin-like proteins"/>
    <property type="match status" value="1"/>
</dbReference>
<dbReference type="GO" id="GO:0019948">
    <property type="term" value="F:SUMO activating enzyme activity"/>
    <property type="evidence" value="ECO:0007669"/>
    <property type="project" value="TreeGrafter"/>
</dbReference>
<evidence type="ECO:0000259" key="9">
    <source>
        <dbReference type="Pfam" id="PF00899"/>
    </source>
</evidence>
<dbReference type="EMBL" id="OU892280">
    <property type="protein sequence ID" value="CAG9768334.1"/>
    <property type="molecule type" value="Genomic_DNA"/>
</dbReference>
<evidence type="ECO:0000256" key="6">
    <source>
        <dbReference type="ARBA" id="ARBA00026003"/>
    </source>
</evidence>
<keyword evidence="5" id="KW-0539">Nucleus</keyword>
<dbReference type="InterPro" id="IPR000011">
    <property type="entry name" value="UBQ/SUMO-activ_enz_E1-like"/>
</dbReference>
<evidence type="ECO:0000256" key="8">
    <source>
        <dbReference type="ARBA" id="ARBA00044354"/>
    </source>
</evidence>
<dbReference type="InterPro" id="IPR035985">
    <property type="entry name" value="Ubiquitin-activating_enz"/>
</dbReference>
<dbReference type="InterPro" id="IPR000594">
    <property type="entry name" value="ThiF_NAD_FAD-bd"/>
</dbReference>
<evidence type="ECO:0000256" key="3">
    <source>
        <dbReference type="ARBA" id="ARBA00005673"/>
    </source>
</evidence>
<dbReference type="AlphaFoldDB" id="A0A9N9QJX0"/>
<evidence type="ECO:0000313" key="11">
    <source>
        <dbReference type="Proteomes" id="UP001152799"/>
    </source>
</evidence>
<proteinExistence type="inferred from homology"/>
<evidence type="ECO:0000256" key="1">
    <source>
        <dbReference type="ARBA" id="ARBA00004123"/>
    </source>
</evidence>
<dbReference type="PANTHER" id="PTHR10953">
    <property type="entry name" value="UBIQUITIN-ACTIVATING ENZYME E1"/>
    <property type="match status" value="1"/>
</dbReference>
<evidence type="ECO:0000256" key="5">
    <source>
        <dbReference type="ARBA" id="ARBA00023242"/>
    </source>
</evidence>
<dbReference type="InterPro" id="IPR045886">
    <property type="entry name" value="ThiF/MoeB/HesA"/>
</dbReference>
<evidence type="ECO:0000256" key="4">
    <source>
        <dbReference type="ARBA" id="ARBA00022786"/>
    </source>
</evidence>
<dbReference type="GO" id="GO:0005737">
    <property type="term" value="C:cytoplasm"/>
    <property type="evidence" value="ECO:0007669"/>
    <property type="project" value="TreeGrafter"/>
</dbReference>
<feature type="domain" description="THIF-type NAD/FAD binding fold" evidence="9">
    <location>
        <begin position="15"/>
        <end position="338"/>
    </location>
</feature>
<evidence type="ECO:0000256" key="2">
    <source>
        <dbReference type="ARBA" id="ARBA00004718"/>
    </source>
</evidence>
<sequence>MGTNQQLSAVESELYDRQIRLWGVKSQERLRAANVLLIGVRGLGSEIAKNIILSGINSLVILDDGIVSEEEQQKNFFLTRNGIGKKIAEEFIIKAQLLNPLVKLTADTSDPTTKDSKFFEGFTMVVATRIKTEFLMQIDKICRASKIKLIFGDVFGSFGYSVSDFQEHEYYVDQIKIFPIKRSHSGISTKPVNEIVKVKDQFIFPELKEVLIMPNTKQSLDHIKQIRKMNPYYYLMLILLEFRNRQGRNPEISNKIKDVELLKVIKKEILSDFDANCVESKLGDDLFELVFAEVVPVCAIVGGVIAQEVIKAVSGKEVPIYNVFLFDPLTFTGKEQPIKTTKQH</sequence>
<keyword evidence="11" id="KW-1185">Reference proteome</keyword>
<gene>
    <name evidence="10" type="ORF">CEUTPL_LOCUS8879</name>
</gene>
<dbReference type="GO" id="GO:0031510">
    <property type="term" value="C:SUMO activating enzyme complex"/>
    <property type="evidence" value="ECO:0007669"/>
    <property type="project" value="TreeGrafter"/>
</dbReference>
<evidence type="ECO:0000256" key="7">
    <source>
        <dbReference type="ARBA" id="ARBA00044187"/>
    </source>
</evidence>
<organism evidence="10 11">
    <name type="scientific">Ceutorhynchus assimilis</name>
    <name type="common">cabbage seed weevil</name>
    <dbReference type="NCBI Taxonomy" id="467358"/>
    <lineage>
        <taxon>Eukaryota</taxon>
        <taxon>Metazoa</taxon>
        <taxon>Ecdysozoa</taxon>
        <taxon>Arthropoda</taxon>
        <taxon>Hexapoda</taxon>
        <taxon>Insecta</taxon>
        <taxon>Pterygota</taxon>
        <taxon>Neoptera</taxon>
        <taxon>Endopterygota</taxon>
        <taxon>Coleoptera</taxon>
        <taxon>Polyphaga</taxon>
        <taxon>Cucujiformia</taxon>
        <taxon>Curculionidae</taxon>
        <taxon>Ceutorhynchinae</taxon>
        <taxon>Ceutorhynchus</taxon>
    </lineage>
</organism>
<dbReference type="Pfam" id="PF00899">
    <property type="entry name" value="ThiF"/>
    <property type="match status" value="1"/>
</dbReference>
<accession>A0A9N9QJX0</accession>
<name>A0A9N9QJX0_9CUCU</name>
<dbReference type="GO" id="GO:0016925">
    <property type="term" value="P:protein sumoylation"/>
    <property type="evidence" value="ECO:0007669"/>
    <property type="project" value="TreeGrafter"/>
</dbReference>
<comment type="subunit">
    <text evidence="6">Heterodimer of SAE1 and UBA2/SAE2. The heterodimer corresponds to the two domains that are encoded on a single polypeptide chain in ubiquitin-activating enzyme E1. Interacts with UBE2I.</text>
</comment>
<dbReference type="Gene3D" id="3.40.50.720">
    <property type="entry name" value="NAD(P)-binding Rossmann-like Domain"/>
    <property type="match status" value="1"/>
</dbReference>
<comment type="subcellular location">
    <subcellularLocation>
        <location evidence="1">Nucleus</location>
    </subcellularLocation>
</comment>
<comment type="pathway">
    <text evidence="2">Protein modification; protein sumoylation.</text>
</comment>
<dbReference type="OrthoDB" id="412647at2759"/>
<dbReference type="PANTHER" id="PTHR10953:SF162">
    <property type="entry name" value="SUMO-ACTIVATING ENZYME SUBUNIT 1"/>
    <property type="match status" value="1"/>
</dbReference>
<keyword evidence="4" id="KW-0833">Ubl conjugation pathway</keyword>
<comment type="similarity">
    <text evidence="3">Belongs to the ubiquitin-activating E1 family.</text>
</comment>
<dbReference type="Proteomes" id="UP001152799">
    <property type="component" value="Chromosome 4"/>
</dbReference>
<evidence type="ECO:0000313" key="10">
    <source>
        <dbReference type="EMBL" id="CAG9768334.1"/>
    </source>
</evidence>
<dbReference type="PRINTS" id="PR01849">
    <property type="entry name" value="UBIQUITINACT"/>
</dbReference>
<protein>
    <recommendedName>
        <fullName evidence="7">SUMO-activating enzyme subunit 1</fullName>
    </recommendedName>
    <alternativeName>
        <fullName evidence="8">Ubiquitin-like 1-activating enzyme E1A</fullName>
    </alternativeName>
</protein>